<comment type="caution">
    <text evidence="2">The sequence shown here is derived from an EMBL/GenBank/DDBJ whole genome shotgun (WGS) entry which is preliminary data.</text>
</comment>
<evidence type="ECO:0000313" key="2">
    <source>
        <dbReference type="EMBL" id="GEX86221.1"/>
    </source>
</evidence>
<evidence type="ECO:0000259" key="1">
    <source>
        <dbReference type="Pfam" id="PF07727"/>
    </source>
</evidence>
<feature type="non-terminal residue" evidence="2">
    <location>
        <position position="1"/>
    </location>
</feature>
<protein>
    <submittedName>
        <fullName evidence="2">Putative ribonuclease H-like domain-containing protein</fullName>
    </submittedName>
</protein>
<accession>A0A699HCL2</accession>
<gene>
    <name evidence="2" type="ORF">Tci_358196</name>
</gene>
<reference evidence="2" key="1">
    <citation type="journal article" date="2019" name="Sci. Rep.">
        <title>Draft genome of Tanacetum cinerariifolium, the natural source of mosquito coil.</title>
        <authorList>
            <person name="Yamashiro T."/>
            <person name="Shiraishi A."/>
            <person name="Satake H."/>
            <person name="Nakayama K."/>
        </authorList>
    </citation>
    <scope>NUCLEOTIDE SEQUENCE</scope>
</reference>
<sequence length="480" mass="55047">QTPGSGISILLAVGTPSTGSGNLYCQWELSPGSGNALCILFPTLMSPSWALLCTKWMSRVHFYMELLRKKSPRAWYETLATYLLENGFQRGIIDQTLFIKKQKGDILLVQIYVDDIIFGVTNKDLCKSFETLMKDKYQISSIGELTFFLGLQVKQKKDGIFISQDKYVAEILRKFGLTKVKSASTPIDIEKPLLKDPDGEDVYVHTYSYIKYAITVNPNICVSCIKQFGNTIVVKQTDDVTRLQALVDRKKVVITDATIRDVLRLDDAEGVDCLPNEEIFIELARMSYEKPSIKLTFYKAFFSSKWKFLIHTILQSMSAKRTSWNEFSSAMAFAVICLSISRKFNFSKYIFDSLVRNVDSTSKFYMYPRFIQLLIRNQLVRVSTASTKRRKRVVIRDPKEESTTIIPADTKSKDKGKGIMLEDPKPLKKKQQVEMDEKYARKLHAELNKDIDWDVAIEHVKQKAKEDPVVQIYQVMKKKP</sequence>
<dbReference type="Pfam" id="PF07727">
    <property type="entry name" value="RVT_2"/>
    <property type="match status" value="1"/>
</dbReference>
<organism evidence="2">
    <name type="scientific">Tanacetum cinerariifolium</name>
    <name type="common">Dalmatian daisy</name>
    <name type="synonym">Chrysanthemum cinerariifolium</name>
    <dbReference type="NCBI Taxonomy" id="118510"/>
    <lineage>
        <taxon>Eukaryota</taxon>
        <taxon>Viridiplantae</taxon>
        <taxon>Streptophyta</taxon>
        <taxon>Embryophyta</taxon>
        <taxon>Tracheophyta</taxon>
        <taxon>Spermatophyta</taxon>
        <taxon>Magnoliopsida</taxon>
        <taxon>eudicotyledons</taxon>
        <taxon>Gunneridae</taxon>
        <taxon>Pentapetalae</taxon>
        <taxon>asterids</taxon>
        <taxon>campanulids</taxon>
        <taxon>Asterales</taxon>
        <taxon>Asteraceae</taxon>
        <taxon>Asteroideae</taxon>
        <taxon>Anthemideae</taxon>
        <taxon>Anthemidinae</taxon>
        <taxon>Tanacetum</taxon>
    </lineage>
</organism>
<dbReference type="InterPro" id="IPR013103">
    <property type="entry name" value="RVT_2"/>
</dbReference>
<dbReference type="EMBL" id="BKCJ010135086">
    <property type="protein sequence ID" value="GEX86221.1"/>
    <property type="molecule type" value="Genomic_DNA"/>
</dbReference>
<proteinExistence type="predicted"/>
<dbReference type="AlphaFoldDB" id="A0A699HCL2"/>
<feature type="domain" description="Reverse transcriptase Ty1/copia-type" evidence="1">
    <location>
        <begin position="69"/>
        <end position="187"/>
    </location>
</feature>
<name>A0A699HCL2_TANCI</name>